<dbReference type="AlphaFoldDB" id="B4VIJ5"/>
<dbReference type="EMBL" id="DS989842">
    <property type="protein sequence ID" value="EDX78266.1"/>
    <property type="molecule type" value="Genomic_DNA"/>
</dbReference>
<protein>
    <recommendedName>
        <fullName evidence="1">Transposase DDE domain-containing protein</fullName>
    </recommendedName>
</protein>
<dbReference type="Pfam" id="PF13701">
    <property type="entry name" value="DDE_Tnp_1_4"/>
    <property type="match status" value="1"/>
</dbReference>
<organism evidence="2 3">
    <name type="scientific">Coleofasciculus chthonoplastes PCC 7420</name>
    <dbReference type="NCBI Taxonomy" id="118168"/>
    <lineage>
        <taxon>Bacteria</taxon>
        <taxon>Bacillati</taxon>
        <taxon>Cyanobacteriota</taxon>
        <taxon>Cyanophyceae</taxon>
        <taxon>Coleofasciculales</taxon>
        <taxon>Coleofasciculaceae</taxon>
        <taxon>Coleofasciculus</taxon>
    </lineage>
</organism>
<evidence type="ECO:0000259" key="1">
    <source>
        <dbReference type="Pfam" id="PF13701"/>
    </source>
</evidence>
<dbReference type="HOGENOM" id="CLU_3198433_0_0_3"/>
<gene>
    <name evidence="2" type="ORF">MC7420_8004</name>
</gene>
<evidence type="ECO:0000313" key="3">
    <source>
        <dbReference type="Proteomes" id="UP000003835"/>
    </source>
</evidence>
<feature type="domain" description="Transposase DDE" evidence="1">
    <location>
        <begin position="1"/>
        <end position="40"/>
    </location>
</feature>
<proteinExistence type="predicted"/>
<evidence type="ECO:0000313" key="2">
    <source>
        <dbReference type="EMBL" id="EDX78266.1"/>
    </source>
</evidence>
<sequence>MDVTDDQVHGHQEGAFFNTYYKGVCYAPLYIFCGHHLLVAFITSF</sequence>
<reference evidence="2 3" key="1">
    <citation type="submission" date="2008-07" db="EMBL/GenBank/DDBJ databases">
        <authorList>
            <person name="Tandeau de Marsac N."/>
            <person name="Ferriera S."/>
            <person name="Johnson J."/>
            <person name="Kravitz S."/>
            <person name="Beeson K."/>
            <person name="Sutton G."/>
            <person name="Rogers Y.-H."/>
            <person name="Friedman R."/>
            <person name="Frazier M."/>
            <person name="Venter J.C."/>
        </authorList>
    </citation>
    <scope>NUCLEOTIDE SEQUENCE [LARGE SCALE GENOMIC DNA]</scope>
    <source>
        <strain evidence="2 3">PCC 7420</strain>
    </source>
</reference>
<dbReference type="InterPro" id="IPR025668">
    <property type="entry name" value="Tnp_DDE_dom"/>
</dbReference>
<keyword evidence="3" id="KW-1185">Reference proteome</keyword>
<accession>B4VIJ5</accession>
<name>B4VIJ5_9CYAN</name>
<dbReference type="Proteomes" id="UP000003835">
    <property type="component" value="Unassembled WGS sequence"/>
</dbReference>